<evidence type="ECO:0000313" key="1">
    <source>
        <dbReference type="EMBL" id="KAK0630840.1"/>
    </source>
</evidence>
<sequence length="73" mass="8024">MGRTLCSAVHFHSLSTCGAILYPPVYKPKRCGLRPTVSRGVRARTVIGGHGWCLPEPRPQCSAMVLFISTFIH</sequence>
<dbReference type="Proteomes" id="UP001174934">
    <property type="component" value="Unassembled WGS sequence"/>
</dbReference>
<organism evidence="1 2">
    <name type="scientific">Bombardia bombarda</name>
    <dbReference type="NCBI Taxonomy" id="252184"/>
    <lineage>
        <taxon>Eukaryota</taxon>
        <taxon>Fungi</taxon>
        <taxon>Dikarya</taxon>
        <taxon>Ascomycota</taxon>
        <taxon>Pezizomycotina</taxon>
        <taxon>Sordariomycetes</taxon>
        <taxon>Sordariomycetidae</taxon>
        <taxon>Sordariales</taxon>
        <taxon>Lasiosphaeriaceae</taxon>
        <taxon>Bombardia</taxon>
    </lineage>
</organism>
<gene>
    <name evidence="1" type="ORF">B0T17DRAFT_529454</name>
</gene>
<dbReference type="AlphaFoldDB" id="A0AA39XCR7"/>
<evidence type="ECO:0000313" key="2">
    <source>
        <dbReference type="Proteomes" id="UP001174934"/>
    </source>
</evidence>
<protein>
    <submittedName>
        <fullName evidence="1">Uncharacterized protein</fullName>
    </submittedName>
</protein>
<name>A0AA39XCR7_9PEZI</name>
<proteinExistence type="predicted"/>
<comment type="caution">
    <text evidence="1">The sequence shown here is derived from an EMBL/GenBank/DDBJ whole genome shotgun (WGS) entry which is preliminary data.</text>
</comment>
<dbReference type="EMBL" id="JAULSR010000002">
    <property type="protein sequence ID" value="KAK0630840.1"/>
    <property type="molecule type" value="Genomic_DNA"/>
</dbReference>
<accession>A0AA39XCR7</accession>
<keyword evidence="2" id="KW-1185">Reference proteome</keyword>
<reference evidence="1" key="1">
    <citation type="submission" date="2023-06" db="EMBL/GenBank/DDBJ databases">
        <title>Genome-scale phylogeny and comparative genomics of the fungal order Sordariales.</title>
        <authorList>
            <consortium name="Lawrence Berkeley National Laboratory"/>
            <person name="Hensen N."/>
            <person name="Bonometti L."/>
            <person name="Westerberg I."/>
            <person name="Brannstrom I.O."/>
            <person name="Guillou S."/>
            <person name="Cros-Aarteil S."/>
            <person name="Calhoun S."/>
            <person name="Haridas S."/>
            <person name="Kuo A."/>
            <person name="Mondo S."/>
            <person name="Pangilinan J."/>
            <person name="Riley R."/>
            <person name="LaButti K."/>
            <person name="Andreopoulos B."/>
            <person name="Lipzen A."/>
            <person name="Chen C."/>
            <person name="Yanf M."/>
            <person name="Daum C."/>
            <person name="Ng V."/>
            <person name="Clum A."/>
            <person name="Steindorff A."/>
            <person name="Ohm R."/>
            <person name="Martin F."/>
            <person name="Silar P."/>
            <person name="Natvig D."/>
            <person name="Lalanne C."/>
            <person name="Gautier V."/>
            <person name="Ament-velasquez S.L."/>
            <person name="Kruys A."/>
            <person name="Hutchinson M.I."/>
            <person name="Powell A.J."/>
            <person name="Barry K."/>
            <person name="Miller A.N."/>
            <person name="Grigoriev I.V."/>
            <person name="Debuchy R."/>
            <person name="Gladieux P."/>
            <person name="Thoren M.H."/>
            <person name="Johannesson H."/>
        </authorList>
    </citation>
    <scope>NUCLEOTIDE SEQUENCE</scope>
    <source>
        <strain evidence="1">SMH3391-2</strain>
    </source>
</reference>